<reference evidence="2 3" key="1">
    <citation type="submission" date="2017-12" db="EMBL/GenBank/DDBJ databases">
        <authorList>
            <person name="Pombert J.-F."/>
            <person name="Haag K.L."/>
            <person name="Ebert D."/>
        </authorList>
    </citation>
    <scope>NUCLEOTIDE SEQUENCE [LARGE SCALE GENOMIC DNA]</scope>
    <source>
        <strain evidence="2">IL-BN-2</strain>
    </source>
</reference>
<protein>
    <submittedName>
        <fullName evidence="2">Uncharacterized protein</fullName>
    </submittedName>
</protein>
<dbReference type="Proteomes" id="UP000293045">
    <property type="component" value="Unassembled WGS sequence"/>
</dbReference>
<organism evidence="2 3">
    <name type="scientific">Hamiltosporidium magnivora</name>
    <dbReference type="NCBI Taxonomy" id="148818"/>
    <lineage>
        <taxon>Eukaryota</taxon>
        <taxon>Fungi</taxon>
        <taxon>Fungi incertae sedis</taxon>
        <taxon>Microsporidia</taxon>
        <taxon>Dubosqiidae</taxon>
        <taxon>Hamiltosporidium</taxon>
    </lineage>
</organism>
<dbReference type="AlphaFoldDB" id="A0A4Q9LFS6"/>
<evidence type="ECO:0000313" key="2">
    <source>
        <dbReference type="EMBL" id="TBU05740.1"/>
    </source>
</evidence>
<gene>
    <name evidence="2" type="ORF">CWI39_0630p0010</name>
</gene>
<feature type="transmembrane region" description="Helical" evidence="1">
    <location>
        <begin position="26"/>
        <end position="48"/>
    </location>
</feature>
<evidence type="ECO:0000313" key="3">
    <source>
        <dbReference type="Proteomes" id="UP000293045"/>
    </source>
</evidence>
<keyword evidence="1" id="KW-0472">Membrane</keyword>
<name>A0A4Q9LFS6_9MICR</name>
<evidence type="ECO:0000256" key="1">
    <source>
        <dbReference type="SAM" id="Phobius"/>
    </source>
</evidence>
<proteinExistence type="predicted"/>
<comment type="caution">
    <text evidence="2">The sequence shown here is derived from an EMBL/GenBank/DDBJ whole genome shotgun (WGS) entry which is preliminary data.</text>
</comment>
<accession>A0A4Q9LFS6</accession>
<dbReference type="VEuPathDB" id="MicrosporidiaDB:CWI36_0581p0030"/>
<dbReference type="VEuPathDB" id="MicrosporidiaDB:CWI39_0630p0010"/>
<sequence length="211" mass="24912">MYNKILCFLSKDFSNRDKIEQRTFRMYLFLLFFPLFFVSGLLATSNYIRITIYFTDIDNLDNSISSRAGSHSSINPSSRKRHHNSETLLPPKHQYLFNSKMNQFSESESQKGYNKYNKFPRLELGYGESMSYKNNIFTNSNQNTMYNETNISQISENSYSIVSSADKKVLTPKNIIYLIIFWYSDNYLIKSKCFDSYKKSDLEEKYVELNI</sequence>
<keyword evidence="1" id="KW-0812">Transmembrane</keyword>
<keyword evidence="1" id="KW-1133">Transmembrane helix</keyword>
<dbReference type="EMBL" id="PIXR01000630">
    <property type="protein sequence ID" value="TBU05740.1"/>
    <property type="molecule type" value="Genomic_DNA"/>
</dbReference>